<dbReference type="Proteomes" id="UP000030700">
    <property type="component" value="Unassembled WGS sequence"/>
</dbReference>
<evidence type="ECO:0000259" key="5">
    <source>
        <dbReference type="PROSITE" id="PS50111"/>
    </source>
</evidence>
<dbReference type="InterPro" id="IPR051310">
    <property type="entry name" value="MCP_chemotaxis"/>
</dbReference>
<dbReference type="GO" id="GO:0006935">
    <property type="term" value="P:chemotaxis"/>
    <property type="evidence" value="ECO:0007669"/>
    <property type="project" value="UniProtKB-KW"/>
</dbReference>
<evidence type="ECO:0000256" key="2">
    <source>
        <dbReference type="ARBA" id="ARBA00029447"/>
    </source>
</evidence>
<keyword evidence="4" id="KW-1133">Transmembrane helix</keyword>
<protein>
    <submittedName>
        <fullName evidence="7">Methyl-accepting chemotaxis sensory transducer</fullName>
    </submittedName>
</protein>
<evidence type="ECO:0000313" key="7">
    <source>
        <dbReference type="EMBL" id="GAK53978.1"/>
    </source>
</evidence>
<dbReference type="HOGENOM" id="CLU_012500_0_0_0"/>
<dbReference type="InterPro" id="IPR003660">
    <property type="entry name" value="HAMP_dom"/>
</dbReference>
<dbReference type="Pfam" id="PF18947">
    <property type="entry name" value="HAMP_2"/>
    <property type="match status" value="1"/>
</dbReference>
<dbReference type="EMBL" id="DF820460">
    <property type="protein sequence ID" value="GAK53978.1"/>
    <property type="molecule type" value="Genomic_DNA"/>
</dbReference>
<keyword evidence="1" id="KW-0145">Chemotaxis</keyword>
<feature type="transmembrane region" description="Helical" evidence="4">
    <location>
        <begin position="6"/>
        <end position="29"/>
    </location>
</feature>
<dbReference type="Gene3D" id="1.10.287.950">
    <property type="entry name" value="Methyl-accepting chemotaxis protein"/>
    <property type="match status" value="1"/>
</dbReference>
<dbReference type="InterPro" id="IPR004089">
    <property type="entry name" value="MCPsignal_dom"/>
</dbReference>
<dbReference type="CDD" id="cd06225">
    <property type="entry name" value="HAMP"/>
    <property type="match status" value="1"/>
</dbReference>
<feature type="domain" description="Methyl-accepting transducer" evidence="5">
    <location>
        <begin position="448"/>
        <end position="663"/>
    </location>
</feature>
<gene>
    <name evidence="7" type="ORF">U14_05255</name>
</gene>
<dbReference type="Pfam" id="PF00015">
    <property type="entry name" value="MCPsignal"/>
    <property type="match status" value="1"/>
</dbReference>
<evidence type="ECO:0000259" key="6">
    <source>
        <dbReference type="PROSITE" id="PS50885"/>
    </source>
</evidence>
<evidence type="ECO:0000313" key="8">
    <source>
        <dbReference type="Proteomes" id="UP000030700"/>
    </source>
</evidence>
<sequence length="675" mass="75893">MSIRITFLFVCSVLIIFTVAGLSSTYYFLVKQDKQREFQQQIQVAFDIILDDYAKRKNDAIARINKFIEQNDALLQAMYSYSRDTSETGTIRFLSEHFPRVSQELKTFSEVIFSDRIMLYGANTRLLIAYQRRGDSNALGSYFTSPEEGETYLPMNDLSVLTEITYRHNNLSINAKNQLFPKRPLPSGVAAYFNGETPESPSYSVFKEDQRLGRRVIAPIYRRKQKIGTLVCDDFYTEELVKRFAQLSKTEINIFAGEQFSIGTLPTQQERSPEHSSMTCDEVYTGKTPIRIFSTMIGDERYYQGQCLFNNSQEMVGALSISLSQVIEQQAIQKILLLVMLVSGLAIAAAFALSPLVSWQMIQAIRLVVTYIQRLAQGDTPHKITRTYRGEFHALKQNMNLLITAMNDITRLVEQMAEGNLSLRIAERSEHDTLVRAFNAMLTKLNDVALQAKSAAETVSDVSRELARETFEQAQSVQDITTSMTQMSGNARKNAEHARQAEQIAVQASKYAEISKQVVGETLTAMQKMAKEITTIKEIANQTRMLSLNATIEAARAESNGAGFAVVASEVRSLSERSRQAAIEIHALEDASLKISMNAEEMLTTLVPNIRQTTEFVQNIRAASHEQSAGADNIERAIQRLNQSIQHNVSVSEELASQAEQLQHTIAFFKINSSI</sequence>
<name>A0A081BRE7_9BACT</name>
<keyword evidence="4" id="KW-0812">Transmembrane</keyword>
<dbReference type="SMART" id="SM00283">
    <property type="entry name" value="MA"/>
    <property type="match status" value="1"/>
</dbReference>
<comment type="similarity">
    <text evidence="2">Belongs to the methyl-accepting chemotaxis (MCP) protein family.</text>
</comment>
<keyword evidence="4" id="KW-0472">Membrane</keyword>
<feature type="transmembrane region" description="Helical" evidence="4">
    <location>
        <begin position="335"/>
        <end position="357"/>
    </location>
</feature>
<dbReference type="STRING" id="1499966.U14_05255"/>
<proteinExistence type="inferred from homology"/>
<dbReference type="PANTHER" id="PTHR43531">
    <property type="entry name" value="PROTEIN ICFG"/>
    <property type="match status" value="1"/>
</dbReference>
<accession>A0A081BRE7</accession>
<dbReference type="PANTHER" id="PTHR43531:SF11">
    <property type="entry name" value="METHYL-ACCEPTING CHEMOTAXIS PROTEIN 3"/>
    <property type="match status" value="1"/>
</dbReference>
<dbReference type="AlphaFoldDB" id="A0A081BRE7"/>
<organism evidence="7">
    <name type="scientific">Candidatus Moduliflexus flocculans</name>
    <dbReference type="NCBI Taxonomy" id="1499966"/>
    <lineage>
        <taxon>Bacteria</taxon>
        <taxon>Candidatus Moduliflexota</taxon>
        <taxon>Candidatus Moduliflexia</taxon>
        <taxon>Candidatus Moduliflexales</taxon>
        <taxon>Candidatus Moduliflexaceae</taxon>
    </lineage>
</organism>
<dbReference type="GO" id="GO:0016020">
    <property type="term" value="C:membrane"/>
    <property type="evidence" value="ECO:0007669"/>
    <property type="project" value="InterPro"/>
</dbReference>
<feature type="domain" description="HAMP" evidence="6">
    <location>
        <begin position="400"/>
        <end position="450"/>
    </location>
</feature>
<keyword evidence="3" id="KW-0807">Transducer</keyword>
<keyword evidence="8" id="KW-1185">Reference proteome</keyword>
<evidence type="ECO:0000256" key="3">
    <source>
        <dbReference type="PROSITE-ProRule" id="PRU00284"/>
    </source>
</evidence>
<dbReference type="GO" id="GO:0007165">
    <property type="term" value="P:signal transduction"/>
    <property type="evidence" value="ECO:0007669"/>
    <property type="project" value="UniProtKB-KW"/>
</dbReference>
<dbReference type="Gene3D" id="6.10.340.10">
    <property type="match status" value="1"/>
</dbReference>
<reference evidence="7" key="1">
    <citation type="journal article" date="2015" name="PeerJ">
        <title>First genomic representation of candidate bacterial phylum KSB3 points to enhanced environmental sensing as a trigger of wastewater bulking.</title>
        <authorList>
            <person name="Sekiguchi Y."/>
            <person name="Ohashi A."/>
            <person name="Parks D.H."/>
            <person name="Yamauchi T."/>
            <person name="Tyson G.W."/>
            <person name="Hugenholtz P."/>
        </authorList>
    </citation>
    <scope>NUCLEOTIDE SEQUENCE [LARGE SCALE GENOMIC DNA]</scope>
</reference>
<dbReference type="SUPFAM" id="SSF58104">
    <property type="entry name" value="Methyl-accepting chemotaxis protein (MCP) signaling domain"/>
    <property type="match status" value="1"/>
</dbReference>
<evidence type="ECO:0000256" key="1">
    <source>
        <dbReference type="ARBA" id="ARBA00022500"/>
    </source>
</evidence>
<evidence type="ECO:0000256" key="4">
    <source>
        <dbReference type="SAM" id="Phobius"/>
    </source>
</evidence>
<dbReference type="PROSITE" id="PS50111">
    <property type="entry name" value="CHEMOTAXIS_TRANSDUC_2"/>
    <property type="match status" value="1"/>
</dbReference>
<dbReference type="PROSITE" id="PS50885">
    <property type="entry name" value="HAMP"/>
    <property type="match status" value="1"/>
</dbReference>